<dbReference type="Pfam" id="PF17874">
    <property type="entry name" value="TPR_MalT"/>
    <property type="match status" value="1"/>
</dbReference>
<dbReference type="InterPro" id="IPR027417">
    <property type="entry name" value="P-loop_NTPase"/>
</dbReference>
<evidence type="ECO:0000256" key="4">
    <source>
        <dbReference type="SAM" id="MobiDB-lite"/>
    </source>
</evidence>
<keyword evidence="1" id="KW-0805">Transcription regulation</keyword>
<accession>A0ABW0LSP5</accession>
<proteinExistence type="predicted"/>
<dbReference type="Gene3D" id="1.10.10.10">
    <property type="entry name" value="Winged helix-like DNA-binding domain superfamily/Winged helix DNA-binding domain"/>
    <property type="match status" value="1"/>
</dbReference>
<gene>
    <name evidence="6" type="ORF">ACFPPD_04640</name>
</gene>
<protein>
    <submittedName>
        <fullName evidence="6">LuxR C-terminal-related transcriptional regulator</fullName>
    </submittedName>
</protein>
<dbReference type="InterPro" id="IPR016032">
    <property type="entry name" value="Sig_transdc_resp-reg_C-effctor"/>
</dbReference>
<dbReference type="InterPro" id="IPR059106">
    <property type="entry name" value="WHD_MalT"/>
</dbReference>
<keyword evidence="3" id="KW-0804">Transcription</keyword>
<dbReference type="PANTHER" id="PTHR44688">
    <property type="entry name" value="DNA-BINDING TRANSCRIPTIONAL ACTIVATOR DEVR_DOSR"/>
    <property type="match status" value="1"/>
</dbReference>
<dbReference type="RefSeq" id="WP_209743586.1">
    <property type="nucleotide sequence ID" value="NZ_JBHSMH010000005.1"/>
</dbReference>
<dbReference type="InterPro" id="IPR000792">
    <property type="entry name" value="Tscrpt_reg_LuxR_C"/>
</dbReference>
<dbReference type="SMART" id="SM00421">
    <property type="entry name" value="HTH_LUXR"/>
    <property type="match status" value="1"/>
</dbReference>
<feature type="domain" description="HTH luxR-type" evidence="5">
    <location>
        <begin position="812"/>
        <end position="877"/>
    </location>
</feature>
<organism evidence="6 7">
    <name type="scientific">Cohnella suwonensis</name>
    <dbReference type="NCBI Taxonomy" id="696072"/>
    <lineage>
        <taxon>Bacteria</taxon>
        <taxon>Bacillati</taxon>
        <taxon>Bacillota</taxon>
        <taxon>Bacilli</taxon>
        <taxon>Bacillales</taxon>
        <taxon>Paenibacillaceae</taxon>
        <taxon>Cohnella</taxon>
    </lineage>
</organism>
<dbReference type="Pfam" id="PF00196">
    <property type="entry name" value="GerE"/>
    <property type="match status" value="1"/>
</dbReference>
<dbReference type="PROSITE" id="PS50043">
    <property type="entry name" value="HTH_LUXR_2"/>
    <property type="match status" value="1"/>
</dbReference>
<keyword evidence="2" id="KW-0238">DNA-binding</keyword>
<evidence type="ECO:0000259" key="5">
    <source>
        <dbReference type="PROSITE" id="PS50043"/>
    </source>
</evidence>
<dbReference type="EMBL" id="JBHSMH010000005">
    <property type="protein sequence ID" value="MFC5467997.1"/>
    <property type="molecule type" value="Genomic_DNA"/>
</dbReference>
<dbReference type="PROSITE" id="PS00622">
    <property type="entry name" value="HTH_LUXR_1"/>
    <property type="match status" value="1"/>
</dbReference>
<dbReference type="InterPro" id="IPR036388">
    <property type="entry name" value="WH-like_DNA-bd_sf"/>
</dbReference>
<dbReference type="SUPFAM" id="SSF48452">
    <property type="entry name" value="TPR-like"/>
    <property type="match status" value="1"/>
</dbReference>
<feature type="region of interest" description="Disordered" evidence="4">
    <location>
        <begin position="798"/>
        <end position="817"/>
    </location>
</feature>
<evidence type="ECO:0000313" key="7">
    <source>
        <dbReference type="Proteomes" id="UP001596105"/>
    </source>
</evidence>
<comment type="caution">
    <text evidence="6">The sequence shown here is derived from an EMBL/GenBank/DDBJ whole genome shotgun (WGS) entry which is preliminary data.</text>
</comment>
<dbReference type="InterPro" id="IPR011990">
    <property type="entry name" value="TPR-like_helical_dom_sf"/>
</dbReference>
<feature type="compositionally biased region" description="Basic and acidic residues" evidence="4">
    <location>
        <begin position="798"/>
        <end position="816"/>
    </location>
</feature>
<evidence type="ECO:0000256" key="2">
    <source>
        <dbReference type="ARBA" id="ARBA00023125"/>
    </source>
</evidence>
<sequence>MAQKSTEASPLNEALLSIVLTKISIPVQSGESQGRRRLEDQLDRYASHRLTTVTAPSGYGKTTLVANWARRGNRSVSWLSLDADDNDMMRFWHGIIASIQAVRSSFGESILQAMTSLPQYPIEACIAQITEQLYKLDVDFAIVLDDYHLIDNPAIHNKIAAWIDFLPPRIHLILISRSEPDFPVARLRARDQLLELNMNDLRFQHEETALYFKRQMHSSLSLSDIALLMQKTEGWIAGMKLMALSLNSHSDPSSFIDSINGSQRYIMDFLAEEVLLRQPEHVQSFLLQTSILDRMTGALCDRLTGQVDGNEVLLYLEKTNLFIVSLDQERRWYRYHHLFAEFLRDRLLRKDGERTRALYRQAADWQIENGYPTEAIASLLKAQSYAEAAELIGEAAPFLLKEGSWGLLNGWLSSFPQLRIYESERLSIAYAWSALLSGQSSEAEASLRKAGRTLTKTELWKQIPELQNDWLGEASIVRMMAAFFRKDIRGALTYAKESIQRKTTISDFIRIGIDFNVHEAFLTRGMLGMNGHLRKAASYIKQMEPDVEKDPENTQATGYSHVVFGEIMYEWDKLPQAEKYLLTGIKIGELSRNWGLLVPAYLTLVKVKIAQGKPNQAADLLQELIRPLSEASNDRWRSIADAYAITLQIQEGNLQAVSDWLENKGMTLQEGTFVVHEFEHTTKIRALRMIGRTAEALEHIERLLYSSEKEGRTLSQIELLNIQAMILYEQGQLGQATVTLHEGLLLAERDGYVRLYIDEGKPMKELLLLTLDRIVAGELRHASARYVRMLLEGFTERKGDRDGDQETYPNEDKETSYDLSPRQWEILKLVAAGETNQSIADQLFISIGTLKIHLNRIYKKLRVDNREQAVQWARREEPLR</sequence>
<dbReference type="PRINTS" id="PR00038">
    <property type="entry name" value="HTHLUXR"/>
</dbReference>
<dbReference type="SUPFAM" id="SSF46894">
    <property type="entry name" value="C-terminal effector domain of the bipartite response regulators"/>
    <property type="match status" value="1"/>
</dbReference>
<name>A0ABW0LSP5_9BACL</name>
<keyword evidence="7" id="KW-1185">Reference proteome</keyword>
<dbReference type="Pfam" id="PF25873">
    <property type="entry name" value="WHD_MalT"/>
    <property type="match status" value="1"/>
</dbReference>
<reference evidence="7" key="1">
    <citation type="journal article" date="2019" name="Int. J. Syst. Evol. Microbiol.">
        <title>The Global Catalogue of Microorganisms (GCM) 10K type strain sequencing project: providing services to taxonomists for standard genome sequencing and annotation.</title>
        <authorList>
            <consortium name="The Broad Institute Genomics Platform"/>
            <consortium name="The Broad Institute Genome Sequencing Center for Infectious Disease"/>
            <person name="Wu L."/>
            <person name="Ma J."/>
        </authorList>
    </citation>
    <scope>NUCLEOTIDE SEQUENCE [LARGE SCALE GENOMIC DNA]</scope>
    <source>
        <strain evidence="7">CCUG 57113</strain>
    </source>
</reference>
<evidence type="ECO:0000256" key="1">
    <source>
        <dbReference type="ARBA" id="ARBA00023015"/>
    </source>
</evidence>
<dbReference type="Proteomes" id="UP001596105">
    <property type="component" value="Unassembled WGS sequence"/>
</dbReference>
<dbReference type="InterPro" id="IPR041617">
    <property type="entry name" value="TPR_MalT"/>
</dbReference>
<evidence type="ECO:0000313" key="6">
    <source>
        <dbReference type="EMBL" id="MFC5467997.1"/>
    </source>
</evidence>
<dbReference type="Gene3D" id="1.25.40.10">
    <property type="entry name" value="Tetratricopeptide repeat domain"/>
    <property type="match status" value="1"/>
</dbReference>
<evidence type="ECO:0000256" key="3">
    <source>
        <dbReference type="ARBA" id="ARBA00023163"/>
    </source>
</evidence>
<dbReference type="PANTHER" id="PTHR44688:SF16">
    <property type="entry name" value="DNA-BINDING TRANSCRIPTIONAL ACTIVATOR DEVR_DOSR"/>
    <property type="match status" value="1"/>
</dbReference>
<dbReference type="SUPFAM" id="SSF52540">
    <property type="entry name" value="P-loop containing nucleoside triphosphate hydrolases"/>
    <property type="match status" value="1"/>
</dbReference>
<dbReference type="CDD" id="cd06170">
    <property type="entry name" value="LuxR_C_like"/>
    <property type="match status" value="1"/>
</dbReference>
<dbReference type="Gene3D" id="3.40.50.300">
    <property type="entry name" value="P-loop containing nucleotide triphosphate hydrolases"/>
    <property type="match status" value="1"/>
</dbReference>